<feature type="compositionally biased region" description="Acidic residues" evidence="3">
    <location>
        <begin position="667"/>
        <end position="688"/>
    </location>
</feature>
<dbReference type="InterPro" id="IPR000863">
    <property type="entry name" value="Sulfotransferase_dom"/>
</dbReference>
<sequence length="1507" mass="168763">MPARRVKRQSGPALGLNGLERDRSGSSSSSSPARGSHDAGPPGPPSRCPHVGHAVHLPALKKSLKVSFVRLGVCQVCQRASKQSGRAAAGASTGDEAAVPPVPVERVFVLCLRCGHQFCPTHLRVLEAVQFVRKVERLKGRAPASTPGGPPRSTSVKSLVVGKRWDAPLTTIPKPRGLANLGNTCFFNSVMQSLTQSHPLTYILDQHSQKGALFHVPAIACPPSDRANPPDPPLEPMSLRLLEAGPITLSLTAFFKDMNSMGKTGVMNSGHLFGQVCRRSPQFRGFHQQDAHELLRHLMDGLRTEEVKRQKTAILKHFGLSEKTDRKTVDDTVKLKLKALGRHSNYTVVDKIFGGHLVSTIVCEQCQNSSQIYEPFLDLSLPLVEEKPTRPLGLKKKSTLNPDLDEEETISCFGRSKKGIDNDNSVKKMSKKEKERMKREKRNNRKNKKSPASETAQACENGNDIEQTNKPKNVSRNVDPPENDGSVVPVVQEIGIKLEGDDISEKETNGTKSEDDNASAVREANPEAVHPEKEATSNPSSAVHPSVNQKVNQFENQEEKTKKASKTVKDGNEEEDEEEDGEDGYSEENEDWTWDYGEEWEEGDESEEVKKTPDKDAENESDYLPAPDEDDEHVDKLAKKHPPLRSLNPLPPERMERGSSREKSSELIDDDDDRNNVESGDESEEDETGASINGDIEDNLEDANPKTVLDLKSPIKRLSLKANDTLWSNLKHLEPFHPNPGHLDPHMEQLCKRVRKLSVASMAVPDAIGEKIENPAQLNEYLLSDDETLQEENKCRIRLRNEWVARSLTSISPRYHSAAGECSVYSSLTQFTAPELLTGNNKWACDKCTKIQGALKQIKGDTCRSSESSEENERGYGDNINSNGYKNQDTNQKDSPSKFPTVYSNASKQLLIYSPPAVLTIQLKRFQQTMYNLRKVNRSVQFPLVLDLAPFCASTAVSTSTVSAGAKEILYNLYAVVEHKGRLSDGHYTAFVKVRPANLDKVDYSKFHSAPITKTEEIHTLLAEIERKSQLLAGDNSLVESEGCQKETSSNSECVSENGTSSADVPADDVINSSSHKVSHDVPSKWYHISDSQVSEVSEEKVLRLMLTRLIRRGSAYEVNFNRLSWSSLKNRFPMTNVPIRSLQLSSSAQMGANKAAGAAFGKRTMPKNAVVSTFINTTILILMGSVGSLLYHKYQQKQKRLAKIDRVLPVSPYFKAPLKLVMYRNTVVTEEMVLDGTAERVEAFETRPTDIFLTSFPKSGTTWLQEVVFRLCNQNQDSTEILEDRVPYLEFPYPGIKDISQREGQRLIKSHLPLHLLPKGVWDGQGKVIYIYRNPKDVAVSYFHFAQLLSYLNFQGPFSRFVQLFVKDEIPYAPYFPHVNEYIQYSRDRPEQILCISYEDMKENPEREVRKIAKFLKADATDEMIESICEKTTFDAMKVNPASNYQHWKTFGLVLPNREPFMRKGIVGDHANYFKDPFTQNEMDKFIEIGVKNTGLNFRYSISNDN</sequence>
<dbReference type="STRING" id="6832.A0A553P619"/>
<dbReference type="PANTHER" id="PTHR21646:SF39">
    <property type="entry name" value="UBIQUITIN CARBOXYL-TERMINAL HYDROLASE 16"/>
    <property type="match status" value="1"/>
</dbReference>
<dbReference type="GO" id="GO:0016579">
    <property type="term" value="P:protein deubiquitination"/>
    <property type="evidence" value="ECO:0007669"/>
    <property type="project" value="InterPro"/>
</dbReference>
<feature type="compositionally biased region" description="Basic and acidic residues" evidence="3">
    <location>
        <begin position="608"/>
        <end position="618"/>
    </location>
</feature>
<feature type="compositionally biased region" description="Basic and acidic residues" evidence="3">
    <location>
        <begin position="653"/>
        <end position="666"/>
    </location>
</feature>
<protein>
    <recommendedName>
        <fullName evidence="2">ubiquitinyl hydrolase 1</fullName>
        <ecNumber evidence="2">3.4.19.12</ecNumber>
    </recommendedName>
</protein>
<feature type="transmembrane region" description="Helical" evidence="4">
    <location>
        <begin position="1170"/>
        <end position="1192"/>
    </location>
</feature>
<dbReference type="PROSITE" id="PS00972">
    <property type="entry name" value="USP_1"/>
    <property type="match status" value="1"/>
</dbReference>
<keyword evidence="7" id="KW-1185">Reference proteome</keyword>
<evidence type="ECO:0000313" key="7">
    <source>
        <dbReference type="Proteomes" id="UP000318571"/>
    </source>
</evidence>
<evidence type="ECO:0000256" key="4">
    <source>
        <dbReference type="SAM" id="Phobius"/>
    </source>
</evidence>
<comment type="catalytic activity">
    <reaction evidence="1">
        <text>Thiol-dependent hydrolysis of ester, thioester, amide, peptide and isopeptide bonds formed by the C-terminal Gly of ubiquitin (a 76-residue protein attached to proteins as an intracellular targeting signal).</text>
        <dbReference type="EC" id="3.4.19.12"/>
    </reaction>
</comment>
<keyword evidence="4" id="KW-1133">Transmembrane helix</keyword>
<keyword evidence="4" id="KW-0472">Membrane</keyword>
<evidence type="ECO:0000256" key="2">
    <source>
        <dbReference type="ARBA" id="ARBA00012759"/>
    </source>
</evidence>
<dbReference type="Gene3D" id="3.40.50.300">
    <property type="entry name" value="P-loop containing nucleotide triphosphate hydrolases"/>
    <property type="match status" value="1"/>
</dbReference>
<proteinExistence type="predicted"/>
<dbReference type="InterPro" id="IPR001394">
    <property type="entry name" value="Peptidase_C19_UCH"/>
</dbReference>
<dbReference type="GO" id="GO:0004843">
    <property type="term" value="F:cysteine-type deubiquitinase activity"/>
    <property type="evidence" value="ECO:0007669"/>
    <property type="project" value="UniProtKB-EC"/>
</dbReference>
<dbReference type="SUPFAM" id="SSF54001">
    <property type="entry name" value="Cysteine proteinases"/>
    <property type="match status" value="1"/>
</dbReference>
<comment type="caution">
    <text evidence="6">The sequence shown here is derived from an EMBL/GenBank/DDBJ whole genome shotgun (WGS) entry which is preliminary data.</text>
</comment>
<evidence type="ECO:0000256" key="3">
    <source>
        <dbReference type="SAM" id="MobiDB-lite"/>
    </source>
</evidence>
<feature type="compositionally biased region" description="Polar residues" evidence="3">
    <location>
        <begin position="452"/>
        <end position="476"/>
    </location>
</feature>
<feature type="compositionally biased region" description="Polar residues" evidence="3">
    <location>
        <begin position="1046"/>
        <end position="1063"/>
    </location>
</feature>
<dbReference type="InterPro" id="IPR027417">
    <property type="entry name" value="P-loop_NTPase"/>
</dbReference>
<dbReference type="InterPro" id="IPR028889">
    <property type="entry name" value="USP"/>
</dbReference>
<feature type="domain" description="USP" evidence="5">
    <location>
        <begin position="176"/>
        <end position="1124"/>
    </location>
</feature>
<dbReference type="PANTHER" id="PTHR21646">
    <property type="entry name" value="UBIQUITIN CARBOXYL-TERMINAL HYDROLASE"/>
    <property type="match status" value="1"/>
</dbReference>
<dbReference type="EC" id="3.4.19.12" evidence="2"/>
<feature type="compositionally biased region" description="Basic and acidic residues" evidence="3">
    <location>
        <begin position="557"/>
        <end position="571"/>
    </location>
</feature>
<evidence type="ECO:0000313" key="6">
    <source>
        <dbReference type="EMBL" id="TRY73124.1"/>
    </source>
</evidence>
<feature type="compositionally biased region" description="Basic and acidic residues" evidence="3">
    <location>
        <begin position="496"/>
        <end position="515"/>
    </location>
</feature>
<feature type="region of interest" description="Disordered" evidence="3">
    <location>
        <begin position="1"/>
        <end position="52"/>
    </location>
</feature>
<feature type="region of interest" description="Disordered" evidence="3">
    <location>
        <begin position="411"/>
        <end position="701"/>
    </location>
</feature>
<feature type="compositionally biased region" description="Acidic residues" evidence="3">
    <location>
        <begin position="619"/>
        <end position="632"/>
    </location>
</feature>
<reference evidence="6 7" key="1">
    <citation type="journal article" date="2018" name="Nat. Ecol. Evol.">
        <title>Genomic signatures of mitonuclear coevolution across populations of Tigriopus californicus.</title>
        <authorList>
            <person name="Barreto F.S."/>
            <person name="Watson E.T."/>
            <person name="Lima T.G."/>
            <person name="Willett C.S."/>
            <person name="Edmands S."/>
            <person name="Li W."/>
            <person name="Burton R.S."/>
        </authorList>
    </citation>
    <scope>NUCLEOTIDE SEQUENCE [LARGE SCALE GENOMIC DNA]</scope>
    <source>
        <strain evidence="6 7">San Diego</strain>
    </source>
</reference>
<dbReference type="Pfam" id="PF00685">
    <property type="entry name" value="Sulfotransfer_1"/>
    <property type="match status" value="1"/>
</dbReference>
<dbReference type="SUPFAM" id="SSF52540">
    <property type="entry name" value="P-loop containing nucleoside triphosphate hydrolases"/>
    <property type="match status" value="1"/>
</dbReference>
<dbReference type="InterPro" id="IPR018200">
    <property type="entry name" value="USP_CS"/>
</dbReference>
<accession>A0A553P619</accession>
<organism evidence="6 7">
    <name type="scientific">Tigriopus californicus</name>
    <name type="common">Marine copepod</name>
    <dbReference type="NCBI Taxonomy" id="6832"/>
    <lineage>
        <taxon>Eukaryota</taxon>
        <taxon>Metazoa</taxon>
        <taxon>Ecdysozoa</taxon>
        <taxon>Arthropoda</taxon>
        <taxon>Crustacea</taxon>
        <taxon>Multicrustacea</taxon>
        <taxon>Hexanauplia</taxon>
        <taxon>Copepoda</taxon>
        <taxon>Harpacticoida</taxon>
        <taxon>Harpacticidae</taxon>
        <taxon>Tigriopus</taxon>
    </lineage>
</organism>
<feature type="region of interest" description="Disordered" evidence="3">
    <location>
        <begin position="862"/>
        <end position="899"/>
    </location>
</feature>
<dbReference type="GO" id="GO:0008146">
    <property type="term" value="F:sulfotransferase activity"/>
    <property type="evidence" value="ECO:0007669"/>
    <property type="project" value="InterPro"/>
</dbReference>
<dbReference type="EMBL" id="VCGU01000007">
    <property type="protein sequence ID" value="TRY73124.1"/>
    <property type="molecule type" value="Genomic_DNA"/>
</dbReference>
<dbReference type="Proteomes" id="UP000318571">
    <property type="component" value="Chromosome 3"/>
</dbReference>
<dbReference type="InterPro" id="IPR038765">
    <property type="entry name" value="Papain-like_cys_pep_sf"/>
</dbReference>
<dbReference type="PROSITE" id="PS50235">
    <property type="entry name" value="USP_3"/>
    <property type="match status" value="1"/>
</dbReference>
<dbReference type="Pfam" id="PF00443">
    <property type="entry name" value="UCH"/>
    <property type="match status" value="1"/>
</dbReference>
<feature type="compositionally biased region" description="Basic residues" evidence="3">
    <location>
        <begin position="439"/>
        <end position="449"/>
    </location>
</feature>
<feature type="compositionally biased region" description="Polar residues" evidence="3">
    <location>
        <begin position="879"/>
        <end position="890"/>
    </location>
</feature>
<gene>
    <name evidence="6" type="ORF">TCAL_09172</name>
</gene>
<feature type="region of interest" description="Disordered" evidence="3">
    <location>
        <begin position="1044"/>
        <end position="1066"/>
    </location>
</feature>
<keyword evidence="4" id="KW-0812">Transmembrane</keyword>
<evidence type="ECO:0000256" key="1">
    <source>
        <dbReference type="ARBA" id="ARBA00000707"/>
    </source>
</evidence>
<dbReference type="Gene3D" id="3.90.70.10">
    <property type="entry name" value="Cysteine proteinases"/>
    <property type="match status" value="2"/>
</dbReference>
<feature type="compositionally biased region" description="Basic and acidic residues" evidence="3">
    <location>
        <begin position="418"/>
        <end position="438"/>
    </location>
</feature>
<feature type="compositionally biased region" description="Polar residues" evidence="3">
    <location>
        <begin position="536"/>
        <end position="555"/>
    </location>
</feature>
<dbReference type="InterPro" id="IPR050185">
    <property type="entry name" value="Ub_carboxyl-term_hydrolase"/>
</dbReference>
<name>A0A553P619_TIGCA</name>
<evidence type="ECO:0000259" key="5">
    <source>
        <dbReference type="PROSITE" id="PS50235"/>
    </source>
</evidence>
<feature type="compositionally biased region" description="Acidic residues" evidence="3">
    <location>
        <begin position="572"/>
        <end position="607"/>
    </location>
</feature>
<dbReference type="PROSITE" id="PS00973">
    <property type="entry name" value="USP_2"/>
    <property type="match status" value="1"/>
</dbReference>